<name>A0A8H4B8G5_MUCCL</name>
<evidence type="ECO:0000313" key="16">
    <source>
        <dbReference type="Proteomes" id="UP000469890"/>
    </source>
</evidence>
<keyword evidence="6" id="KW-0999">Mitochondrion inner membrane</keyword>
<keyword evidence="10" id="KW-0472">Membrane</keyword>
<keyword evidence="7" id="KW-0653">Protein transport</keyword>
<evidence type="ECO:0000256" key="6">
    <source>
        <dbReference type="ARBA" id="ARBA00022792"/>
    </source>
</evidence>
<gene>
    <name evidence="15" type="ORF">FB192DRAFT_1313346</name>
</gene>
<feature type="signal peptide" evidence="14">
    <location>
        <begin position="1"/>
        <end position="26"/>
    </location>
</feature>
<sequence length="781" mass="87752">MKSTYLIHVAILSVAWSGKTVQAAAAAQNYDGLPITFNVIHAPNYHPEAQVLHGYKMAVKLEGSDMFYPLNNLNSSDSLVYTGTADIPLRISKYKYVVLDHNNKEVESEPFYRQLDQHTTNGAYITPYEFYGRQLYQPNNNDLQPQQLLPQVNWKYKDAKKDYQYKGGLDRGQVHPVNEIPTWHIQTNPADFETLREQILEDIGITANVTRITSSNMEQFKNVKIELSGQTSRLFKKLSYSVHIDKEGSINGYRRFKLRSCATDPSYMREKLFYDILDASKLPAAKASFIRLFINQEPQGLYLVVDNYKNPFLKNVLGNGKPSYKNGALYQGSMQENPLAIGKLQSGANLGYLGSSSLDYVESAANLSSYKVQEIAHGDKSNDNLANLVSFIRFIQQVNTHKHAKKKDEKKLAHEWNKRFDVSLFLKHLVYEVLLGHGDGYMGAAHNYMLYQDPEQHGRFVWLASDLDQTMGSTLKANRSSAPQSAFQQLDRYGLFDQTANRPLVNELFQVKQFVAQFYQIFADVHQSLFKSNAITNHIIYLQKLVEQDVAWDQTLDMYRPNNFLKKQQLYDDQLNQKVLQLPLGPDFIDRMNTKAIDFRAAIEGPIRGHPSITSLFTWFTETSQYLDEFSARIIAQIVVSLGSVVTRAFVAAYKQAAANAGKNGGAQAASGGRAGTKEGVVDALTRKTGMSMEEACQILNITKEADLSKLSKNYDHLFQANDPAKGGSFYIQSKVVRAKERFDMEKAAELKAKATEEAAAAAAAKAAESQQPPPPPPNAS</sequence>
<reference evidence="15 16" key="1">
    <citation type="submission" date="2019-09" db="EMBL/GenBank/DDBJ databases">
        <authorList>
            <consortium name="DOE Joint Genome Institute"/>
            <person name="Mondo S.J."/>
            <person name="Navarro-Mendoza M.I."/>
            <person name="Perez-Arques C."/>
            <person name="Panchal S."/>
            <person name="Nicolas F.E."/>
            <person name="Ganguly P."/>
            <person name="Pangilinan J."/>
            <person name="Grigoriev I."/>
            <person name="Heitman J."/>
            <person name="Sanya K."/>
            <person name="Garre V."/>
        </authorList>
    </citation>
    <scope>NUCLEOTIDE SEQUENCE [LARGE SCALE GENOMIC DNA]</scope>
    <source>
        <strain evidence="15 16">MU402</strain>
    </source>
</reference>
<keyword evidence="5" id="KW-0813">Transport</keyword>
<dbReference type="AlphaFoldDB" id="A0A8H4B8G5"/>
<evidence type="ECO:0000256" key="13">
    <source>
        <dbReference type="SAM" id="MobiDB-lite"/>
    </source>
</evidence>
<evidence type="ECO:0000256" key="8">
    <source>
        <dbReference type="ARBA" id="ARBA00023010"/>
    </source>
</evidence>
<dbReference type="InterPro" id="IPR036869">
    <property type="entry name" value="J_dom_sf"/>
</dbReference>
<dbReference type="Proteomes" id="UP000469890">
    <property type="component" value="Unassembled WGS sequence"/>
</dbReference>
<dbReference type="PANTHER" id="PTHR12388:SF0">
    <property type="entry name" value="MITOCHONDRIAL IMPORT INNER MEMBRANE TRANSLOCASE SUBUNIT TIM16"/>
    <property type="match status" value="1"/>
</dbReference>
<feature type="compositionally biased region" description="Pro residues" evidence="13">
    <location>
        <begin position="772"/>
        <end position="781"/>
    </location>
</feature>
<evidence type="ECO:0000256" key="7">
    <source>
        <dbReference type="ARBA" id="ARBA00022927"/>
    </source>
</evidence>
<evidence type="ECO:0000256" key="10">
    <source>
        <dbReference type="ARBA" id="ARBA00023136"/>
    </source>
</evidence>
<evidence type="ECO:0000256" key="11">
    <source>
        <dbReference type="ARBA" id="ARBA00030422"/>
    </source>
</evidence>
<evidence type="ECO:0000256" key="12">
    <source>
        <dbReference type="ARBA" id="ARBA00031407"/>
    </source>
</evidence>
<dbReference type="GO" id="GO:0030150">
    <property type="term" value="P:protein import into mitochondrial matrix"/>
    <property type="evidence" value="ECO:0007669"/>
    <property type="project" value="InterPro"/>
</dbReference>
<evidence type="ECO:0000256" key="9">
    <source>
        <dbReference type="ARBA" id="ARBA00023128"/>
    </source>
</evidence>
<dbReference type="FunFam" id="1.10.287.110:FF:000006">
    <property type="entry name" value="Import inner membrane translocase subunit TIM16"/>
    <property type="match status" value="1"/>
</dbReference>
<accession>A0A8H4B8G5</accession>
<evidence type="ECO:0000256" key="14">
    <source>
        <dbReference type="SAM" id="SignalP"/>
    </source>
</evidence>
<comment type="similarity">
    <text evidence="2">Belongs to the TIM16/PAM16 family.</text>
</comment>
<proteinExistence type="inferred from homology"/>
<protein>
    <recommendedName>
        <fullName evidence="4">Mitochondrial import inner membrane translocase subunit TIM16</fullName>
    </recommendedName>
    <alternativeName>
        <fullName evidence="3">Mitochondrial import inner membrane translocase subunit tim16</fullName>
    </alternativeName>
    <alternativeName>
        <fullName evidence="11 12">Presequence translocated-associated motor subunit PAM16</fullName>
    </alternativeName>
</protein>
<dbReference type="Pfam" id="PF08757">
    <property type="entry name" value="CotH"/>
    <property type="match status" value="1"/>
</dbReference>
<dbReference type="GO" id="GO:0005744">
    <property type="term" value="C:TIM23 mitochondrial import inner membrane translocase complex"/>
    <property type="evidence" value="ECO:0007669"/>
    <property type="project" value="InterPro"/>
</dbReference>
<evidence type="ECO:0000256" key="3">
    <source>
        <dbReference type="ARBA" id="ARBA00013571"/>
    </source>
</evidence>
<dbReference type="PANTHER" id="PTHR12388">
    <property type="entry name" value="MITOCHONDRIA ASSOCIATED GRANULOCYTE MACROPHAGE CSF SIGNALING MOLECULE"/>
    <property type="match status" value="1"/>
</dbReference>
<dbReference type="EMBL" id="JAAECE010000010">
    <property type="protein sequence ID" value="KAF1796897.1"/>
    <property type="molecule type" value="Genomic_DNA"/>
</dbReference>
<evidence type="ECO:0000256" key="2">
    <source>
        <dbReference type="ARBA" id="ARBA00008817"/>
    </source>
</evidence>
<keyword evidence="9" id="KW-0496">Mitochondrion</keyword>
<evidence type="ECO:0000256" key="1">
    <source>
        <dbReference type="ARBA" id="ARBA00004637"/>
    </source>
</evidence>
<comment type="caution">
    <text evidence="15">The sequence shown here is derived from an EMBL/GenBank/DDBJ whole genome shotgun (WGS) entry which is preliminary data.</text>
</comment>
<feature type="compositionally biased region" description="Low complexity" evidence="13">
    <location>
        <begin position="759"/>
        <end position="769"/>
    </location>
</feature>
<evidence type="ECO:0000313" key="15">
    <source>
        <dbReference type="EMBL" id="KAF1796897.1"/>
    </source>
</evidence>
<keyword evidence="14" id="KW-0732">Signal</keyword>
<comment type="subcellular location">
    <subcellularLocation>
        <location evidence="1">Mitochondrion inner membrane</location>
        <topology evidence="1">Peripheral membrane protein</topology>
    </subcellularLocation>
</comment>
<evidence type="ECO:0000256" key="5">
    <source>
        <dbReference type="ARBA" id="ARBA00022448"/>
    </source>
</evidence>
<dbReference type="Pfam" id="PF03656">
    <property type="entry name" value="Pam16"/>
    <property type="match status" value="1"/>
</dbReference>
<dbReference type="InterPro" id="IPR005341">
    <property type="entry name" value="Tim16"/>
</dbReference>
<keyword evidence="8" id="KW-0811">Translocation</keyword>
<dbReference type="Gene3D" id="1.10.287.110">
    <property type="entry name" value="DnaJ domain"/>
    <property type="match status" value="1"/>
</dbReference>
<dbReference type="InterPro" id="IPR014867">
    <property type="entry name" value="Spore_coat_CotH_CotH2/3/7"/>
</dbReference>
<organism evidence="15 16">
    <name type="scientific">Mucor circinelloides f. lusitanicus</name>
    <name type="common">Mucor racemosus var. lusitanicus</name>
    <dbReference type="NCBI Taxonomy" id="29924"/>
    <lineage>
        <taxon>Eukaryota</taxon>
        <taxon>Fungi</taxon>
        <taxon>Fungi incertae sedis</taxon>
        <taxon>Mucoromycota</taxon>
        <taxon>Mucoromycotina</taxon>
        <taxon>Mucoromycetes</taxon>
        <taxon>Mucorales</taxon>
        <taxon>Mucorineae</taxon>
        <taxon>Mucoraceae</taxon>
        <taxon>Mucor</taxon>
    </lineage>
</organism>
<feature type="region of interest" description="Disordered" evidence="13">
    <location>
        <begin position="759"/>
        <end position="781"/>
    </location>
</feature>
<evidence type="ECO:0000256" key="4">
    <source>
        <dbReference type="ARBA" id="ARBA00020721"/>
    </source>
</evidence>
<feature type="chain" id="PRO_5034689444" description="Mitochondrial import inner membrane translocase subunit TIM16" evidence="14">
    <location>
        <begin position="27"/>
        <end position="781"/>
    </location>
</feature>